<dbReference type="InterPro" id="IPR027546">
    <property type="entry name" value="Sirtuin_class_III"/>
</dbReference>
<dbReference type="InterPro" id="IPR029035">
    <property type="entry name" value="DHS-like_NAD/FAD-binding_dom"/>
</dbReference>
<feature type="binding site" evidence="3">
    <location>
        <begin position="96"/>
        <end position="99"/>
    </location>
    <ligand>
        <name>NAD(+)</name>
        <dbReference type="ChEBI" id="CHEBI:57540"/>
    </ligand>
</feature>
<proteinExistence type="inferred from homology"/>
<dbReference type="HAMAP" id="MF_01121">
    <property type="entry name" value="Sirtuin_ClassIII"/>
    <property type="match status" value="1"/>
</dbReference>
<dbReference type="Gene3D" id="3.40.50.1220">
    <property type="entry name" value="TPP-binding domain"/>
    <property type="match status" value="1"/>
</dbReference>
<sequence length="244" mass="26450">MDSLTLDSKTWLLVLTGAGVSAESGVPTFRGMGGLWEDQPVEAVASPEGFRKDPSLVWRFYSERRKGAAAVHPNPGHEAFVAWERHLGDRFLLATQNVDGLHTRAGSQRVVEMHGNLFKTRCSGCERPPFDDATVYPVGAVPACDACGKRLRPHIVWFGEYLDPADLERIETFALQGATSGRLVFLAAGTSGAVFPAAGIVDRVRRAGGETWLVNLDPAENSSRFEHRVVGRSGEVLPGLAKLV</sequence>
<dbReference type="PANTHER" id="PTHR11085">
    <property type="entry name" value="NAD-DEPENDENT PROTEIN DEACYLASE SIRTUIN-5, MITOCHONDRIAL-RELATED"/>
    <property type="match status" value="1"/>
</dbReference>
<dbReference type="InterPro" id="IPR050134">
    <property type="entry name" value="NAD-dep_sirtuin_deacylases"/>
</dbReference>
<dbReference type="EMBL" id="CP022203">
    <property type="protein sequence ID" value="ATB47678.1"/>
    <property type="molecule type" value="Genomic_DNA"/>
</dbReference>
<dbReference type="GO" id="GO:0005737">
    <property type="term" value="C:cytoplasm"/>
    <property type="evidence" value="ECO:0007669"/>
    <property type="project" value="UniProtKB-SubCell"/>
</dbReference>
<dbReference type="PROSITE" id="PS50305">
    <property type="entry name" value="SIRTUIN"/>
    <property type="match status" value="1"/>
</dbReference>
<dbReference type="SUPFAM" id="SSF52467">
    <property type="entry name" value="DHS-like NAD/FAD-binding domain"/>
    <property type="match status" value="1"/>
</dbReference>
<comment type="catalytic activity">
    <reaction evidence="3">
        <text>N(6)-acetyl-L-lysyl-[protein] + NAD(+) + H2O = 2''-O-acetyl-ADP-D-ribose + nicotinamide + L-lysyl-[protein]</text>
        <dbReference type="Rhea" id="RHEA:43636"/>
        <dbReference type="Rhea" id="RHEA-COMP:9752"/>
        <dbReference type="Rhea" id="RHEA-COMP:10731"/>
        <dbReference type="ChEBI" id="CHEBI:15377"/>
        <dbReference type="ChEBI" id="CHEBI:17154"/>
        <dbReference type="ChEBI" id="CHEBI:29969"/>
        <dbReference type="ChEBI" id="CHEBI:57540"/>
        <dbReference type="ChEBI" id="CHEBI:61930"/>
        <dbReference type="ChEBI" id="CHEBI:83767"/>
        <dbReference type="EC" id="2.3.1.286"/>
    </reaction>
</comment>
<dbReference type="EC" id="2.3.1.286" evidence="3"/>
<feature type="binding site" evidence="3 4">
    <location>
        <position position="147"/>
    </location>
    <ligand>
        <name>Zn(2+)</name>
        <dbReference type="ChEBI" id="CHEBI:29105"/>
    </ligand>
</feature>
<organism evidence="6 7">
    <name type="scientific">Corallococcus macrosporus DSM 14697</name>
    <dbReference type="NCBI Taxonomy" id="1189310"/>
    <lineage>
        <taxon>Bacteria</taxon>
        <taxon>Pseudomonadati</taxon>
        <taxon>Myxococcota</taxon>
        <taxon>Myxococcia</taxon>
        <taxon>Myxococcales</taxon>
        <taxon>Cystobacterineae</taxon>
        <taxon>Myxococcaceae</taxon>
        <taxon>Corallococcus</taxon>
    </lineage>
</organism>
<dbReference type="PANTHER" id="PTHR11085:SF4">
    <property type="entry name" value="NAD-DEPENDENT PROTEIN DEACYLASE"/>
    <property type="match status" value="1"/>
</dbReference>
<evidence type="ECO:0000256" key="2">
    <source>
        <dbReference type="ARBA" id="ARBA00023027"/>
    </source>
</evidence>
<feature type="binding site" evidence="3">
    <location>
        <begin position="215"/>
        <end position="217"/>
    </location>
    <ligand>
        <name>NAD(+)</name>
        <dbReference type="ChEBI" id="CHEBI:57540"/>
    </ligand>
</feature>
<dbReference type="GO" id="GO:0008270">
    <property type="term" value="F:zinc ion binding"/>
    <property type="evidence" value="ECO:0007669"/>
    <property type="project" value="UniProtKB-UniRule"/>
</dbReference>
<dbReference type="CDD" id="cd01412">
    <property type="entry name" value="SIRT5_Af1_CobB"/>
    <property type="match status" value="1"/>
</dbReference>
<evidence type="ECO:0000259" key="5">
    <source>
        <dbReference type="PROSITE" id="PS50305"/>
    </source>
</evidence>
<evidence type="ECO:0000256" key="4">
    <source>
        <dbReference type="PROSITE-ProRule" id="PRU00236"/>
    </source>
</evidence>
<dbReference type="GO" id="GO:0036054">
    <property type="term" value="F:protein-malonyllysine demalonylase activity"/>
    <property type="evidence" value="ECO:0007669"/>
    <property type="project" value="InterPro"/>
</dbReference>
<feature type="binding site" evidence="3 4">
    <location>
        <position position="125"/>
    </location>
    <ligand>
        <name>Zn(2+)</name>
        <dbReference type="ChEBI" id="CHEBI:29105"/>
    </ligand>
</feature>
<keyword evidence="3 4" id="KW-0862">Zinc</keyword>
<gene>
    <name evidence="3" type="primary">cobB</name>
    <name evidence="6" type="ORF">MYMAC_003294</name>
</gene>
<comment type="similarity">
    <text evidence="3">Belongs to the sirtuin family. Class III subfamily.</text>
</comment>
<evidence type="ECO:0000313" key="7">
    <source>
        <dbReference type="Proteomes" id="UP000217343"/>
    </source>
</evidence>
<dbReference type="OrthoDB" id="9800582at2"/>
<feature type="domain" description="Deacetylase sirtuin-type" evidence="5">
    <location>
        <begin position="1"/>
        <end position="244"/>
    </location>
</feature>
<evidence type="ECO:0000256" key="3">
    <source>
        <dbReference type="HAMAP-Rule" id="MF_01121"/>
    </source>
</evidence>
<feature type="binding site" evidence="3 4">
    <location>
        <position position="144"/>
    </location>
    <ligand>
        <name>Zn(2+)</name>
        <dbReference type="ChEBI" id="CHEBI:29105"/>
    </ligand>
</feature>
<dbReference type="InterPro" id="IPR003000">
    <property type="entry name" value="Sirtuin"/>
</dbReference>
<keyword evidence="7" id="KW-1185">Reference proteome</keyword>
<accession>A0A250JVI1</accession>
<dbReference type="GO" id="GO:0017136">
    <property type="term" value="F:histone deacetylase activity, NAD-dependent"/>
    <property type="evidence" value="ECO:0007669"/>
    <property type="project" value="TreeGrafter"/>
</dbReference>
<evidence type="ECO:0000313" key="6">
    <source>
        <dbReference type="EMBL" id="ATB47678.1"/>
    </source>
</evidence>
<dbReference type="Proteomes" id="UP000217343">
    <property type="component" value="Chromosome"/>
</dbReference>
<keyword evidence="3" id="KW-0963">Cytoplasm</keyword>
<dbReference type="KEGG" id="mmas:MYMAC_003294"/>
<feature type="binding site" evidence="3">
    <location>
        <position position="61"/>
    </location>
    <ligand>
        <name>substrate</name>
    </ligand>
</feature>
<name>A0A250JVI1_9BACT</name>
<dbReference type="GO" id="GO:0070403">
    <property type="term" value="F:NAD+ binding"/>
    <property type="evidence" value="ECO:0007669"/>
    <property type="project" value="UniProtKB-UniRule"/>
</dbReference>
<comment type="domain">
    <text evidence="3">2 residues (Tyr-61 and Arg-64) present in a large hydrophobic pocket are probably involved in substrate specificity. They are important for desuccinylation activity, but dispensable for deacetylation activity.</text>
</comment>
<feature type="active site" description="Proton acceptor" evidence="3 4">
    <location>
        <position position="114"/>
    </location>
</feature>
<comment type="catalytic activity">
    <reaction evidence="3">
        <text>N(6)-succinyl-L-lysyl-[protein] + NAD(+) + H2O = 2''-O-succinyl-ADP-D-ribose + nicotinamide + L-lysyl-[protein]</text>
        <dbReference type="Rhea" id="RHEA:47668"/>
        <dbReference type="Rhea" id="RHEA-COMP:9752"/>
        <dbReference type="Rhea" id="RHEA-COMP:11877"/>
        <dbReference type="ChEBI" id="CHEBI:15377"/>
        <dbReference type="ChEBI" id="CHEBI:17154"/>
        <dbReference type="ChEBI" id="CHEBI:29969"/>
        <dbReference type="ChEBI" id="CHEBI:57540"/>
        <dbReference type="ChEBI" id="CHEBI:87830"/>
        <dbReference type="ChEBI" id="CHEBI:87832"/>
    </reaction>
</comment>
<keyword evidence="3 4" id="KW-0479">Metal-binding</keyword>
<comment type="subcellular location">
    <subcellularLocation>
        <location evidence="3">Cytoplasm</location>
    </subcellularLocation>
</comment>
<feature type="binding site" evidence="3">
    <location>
        <position position="233"/>
    </location>
    <ligand>
        <name>NAD(+)</name>
        <dbReference type="ChEBI" id="CHEBI:57540"/>
    </ligand>
</feature>
<keyword evidence="2 3" id="KW-0520">NAD</keyword>
<protein>
    <recommendedName>
        <fullName evidence="3">NAD-dependent protein deacylase</fullName>
        <ecNumber evidence="3">2.3.1.286</ecNumber>
    </recommendedName>
    <alternativeName>
        <fullName evidence="3">Regulatory protein SIR2 homolog</fullName>
    </alternativeName>
</protein>
<feature type="binding site" evidence="3">
    <location>
        <begin position="189"/>
        <end position="191"/>
    </location>
    <ligand>
        <name>NAD(+)</name>
        <dbReference type="ChEBI" id="CHEBI:57540"/>
    </ligand>
</feature>
<comment type="cofactor">
    <cofactor evidence="3">
        <name>Zn(2+)</name>
        <dbReference type="ChEBI" id="CHEBI:29105"/>
    </cofactor>
    <text evidence="3">Binds 1 zinc ion per subunit.</text>
</comment>
<reference evidence="6 7" key="1">
    <citation type="submission" date="2017-06" db="EMBL/GenBank/DDBJ databases">
        <title>Sequencing and comparative analysis of myxobacterial genomes.</title>
        <authorList>
            <person name="Rupp O."/>
            <person name="Goesmann A."/>
            <person name="Sogaard-Andersen L."/>
        </authorList>
    </citation>
    <scope>NUCLEOTIDE SEQUENCE [LARGE SCALE GENOMIC DNA]</scope>
    <source>
        <strain evidence="6 7">DSM 14697</strain>
    </source>
</reference>
<feature type="binding site" evidence="3 4">
    <location>
        <position position="122"/>
    </location>
    <ligand>
        <name>Zn(2+)</name>
        <dbReference type="ChEBI" id="CHEBI:29105"/>
    </ligand>
</feature>
<dbReference type="InterPro" id="IPR026591">
    <property type="entry name" value="Sirtuin_cat_small_dom_sf"/>
</dbReference>
<dbReference type="Pfam" id="PF02146">
    <property type="entry name" value="SIR2"/>
    <property type="match status" value="1"/>
</dbReference>
<keyword evidence="1" id="KW-0808">Transferase</keyword>
<feature type="binding site" evidence="3">
    <location>
        <begin position="17"/>
        <end position="36"/>
    </location>
    <ligand>
        <name>NAD(+)</name>
        <dbReference type="ChEBI" id="CHEBI:57540"/>
    </ligand>
</feature>
<dbReference type="RefSeq" id="WP_095958777.1">
    <property type="nucleotide sequence ID" value="NZ_CP022203.1"/>
</dbReference>
<evidence type="ECO:0000256" key="1">
    <source>
        <dbReference type="ARBA" id="ARBA00022679"/>
    </source>
</evidence>
<dbReference type="InterPro" id="IPR026590">
    <property type="entry name" value="Ssirtuin_cat_dom"/>
</dbReference>
<comment type="function">
    <text evidence="3">NAD-dependent lysine deacetylase and desuccinylase that specifically removes acetyl and succinyl groups on target proteins. Modulates the activities of several proteins which are inactive in their acylated form.</text>
</comment>
<dbReference type="GO" id="GO:0036055">
    <property type="term" value="F:protein-succinyllysine desuccinylase activity"/>
    <property type="evidence" value="ECO:0007669"/>
    <property type="project" value="UniProtKB-UniRule"/>
</dbReference>
<dbReference type="Gene3D" id="3.30.1600.10">
    <property type="entry name" value="SIR2/SIRT2 'Small Domain"/>
    <property type="match status" value="1"/>
</dbReference>
<dbReference type="AlphaFoldDB" id="A0A250JVI1"/>
<feature type="binding site" evidence="3">
    <location>
        <position position="64"/>
    </location>
    <ligand>
        <name>substrate</name>
    </ligand>
</feature>